<evidence type="ECO:0000313" key="6">
    <source>
        <dbReference type="Proteomes" id="UP001205185"/>
    </source>
</evidence>
<dbReference type="PANTHER" id="PTHR30055:SF234">
    <property type="entry name" value="HTH-TYPE TRANSCRIPTIONAL REGULATOR BETI"/>
    <property type="match status" value="1"/>
</dbReference>
<dbReference type="InterPro" id="IPR009057">
    <property type="entry name" value="Homeodomain-like_sf"/>
</dbReference>
<dbReference type="InterPro" id="IPR001647">
    <property type="entry name" value="HTH_TetR"/>
</dbReference>
<dbReference type="PANTHER" id="PTHR30055">
    <property type="entry name" value="HTH-TYPE TRANSCRIPTIONAL REGULATOR RUTR"/>
    <property type="match status" value="1"/>
</dbReference>
<dbReference type="SUPFAM" id="SSF48498">
    <property type="entry name" value="Tetracyclin repressor-like, C-terminal domain"/>
    <property type="match status" value="1"/>
</dbReference>
<keyword evidence="6" id="KW-1185">Reference proteome</keyword>
<keyword evidence="2" id="KW-0238">DNA-binding</keyword>
<protein>
    <submittedName>
        <fullName evidence="5">Transcriptional regulator, TetR family</fullName>
    </submittedName>
</protein>
<organism evidence="5 6">
    <name type="scientific">Actinokineospora diospyrosa</name>
    <dbReference type="NCBI Taxonomy" id="103728"/>
    <lineage>
        <taxon>Bacteria</taxon>
        <taxon>Bacillati</taxon>
        <taxon>Actinomycetota</taxon>
        <taxon>Actinomycetes</taxon>
        <taxon>Pseudonocardiales</taxon>
        <taxon>Pseudonocardiaceae</taxon>
        <taxon>Actinokineospora</taxon>
    </lineage>
</organism>
<keyword evidence="1" id="KW-0805">Transcription regulation</keyword>
<dbReference type="EMBL" id="JAMTCO010000010">
    <property type="protein sequence ID" value="MCP2271783.1"/>
    <property type="molecule type" value="Genomic_DNA"/>
</dbReference>
<evidence type="ECO:0000313" key="5">
    <source>
        <dbReference type="EMBL" id="MCP2271783.1"/>
    </source>
</evidence>
<sequence length="204" mass="21905">MTRRNPTARQAALLEELLGIFLAEGFADTTLDDFAARLRCSKSTLYALAPSKEQLARKVVGHFFRCATERVEKRVALATDARASIAAYLEGAATEMTVASPAFIADVAAFAPTRAVYERNAKAAAERIREFIRAGVAEGLFRDVHAPLVAEMAGWLIEGIQTGVLGHRAGVSDGEAFTALADLLLDGLNRSQGGIDSVKTQLRL</sequence>
<accession>A0ABT1IGL7</accession>
<keyword evidence="3" id="KW-0804">Transcription</keyword>
<dbReference type="RefSeq" id="WP_253888746.1">
    <property type="nucleotide sequence ID" value="NZ_BAAAVB010000003.1"/>
</dbReference>
<dbReference type="SUPFAM" id="SSF46689">
    <property type="entry name" value="Homeodomain-like"/>
    <property type="match status" value="1"/>
</dbReference>
<dbReference type="Pfam" id="PF00440">
    <property type="entry name" value="TetR_N"/>
    <property type="match status" value="1"/>
</dbReference>
<name>A0ABT1IGL7_9PSEU</name>
<dbReference type="InterPro" id="IPR036271">
    <property type="entry name" value="Tet_transcr_reg_TetR-rel_C_sf"/>
</dbReference>
<evidence type="ECO:0000256" key="2">
    <source>
        <dbReference type="ARBA" id="ARBA00023125"/>
    </source>
</evidence>
<evidence type="ECO:0000259" key="4">
    <source>
        <dbReference type="Pfam" id="PF00440"/>
    </source>
</evidence>
<gene>
    <name evidence="5" type="ORF">LV75_004297</name>
</gene>
<dbReference type="Gene3D" id="1.10.357.10">
    <property type="entry name" value="Tetracycline Repressor, domain 2"/>
    <property type="match status" value="1"/>
</dbReference>
<proteinExistence type="predicted"/>
<feature type="domain" description="HTH tetR-type" evidence="4">
    <location>
        <begin position="20"/>
        <end position="57"/>
    </location>
</feature>
<evidence type="ECO:0000256" key="1">
    <source>
        <dbReference type="ARBA" id="ARBA00023015"/>
    </source>
</evidence>
<dbReference type="Proteomes" id="UP001205185">
    <property type="component" value="Unassembled WGS sequence"/>
</dbReference>
<evidence type="ECO:0000256" key="3">
    <source>
        <dbReference type="ARBA" id="ARBA00023163"/>
    </source>
</evidence>
<dbReference type="Gene3D" id="1.10.10.60">
    <property type="entry name" value="Homeodomain-like"/>
    <property type="match status" value="1"/>
</dbReference>
<reference evidence="5 6" key="1">
    <citation type="submission" date="2022-06" db="EMBL/GenBank/DDBJ databases">
        <title>Genomic Encyclopedia of Archaeal and Bacterial Type Strains, Phase II (KMG-II): from individual species to whole genera.</title>
        <authorList>
            <person name="Goeker M."/>
        </authorList>
    </citation>
    <scope>NUCLEOTIDE SEQUENCE [LARGE SCALE GENOMIC DNA]</scope>
    <source>
        <strain evidence="5 6">DSM 44255</strain>
    </source>
</reference>
<comment type="caution">
    <text evidence="5">The sequence shown here is derived from an EMBL/GenBank/DDBJ whole genome shotgun (WGS) entry which is preliminary data.</text>
</comment>
<dbReference type="InterPro" id="IPR050109">
    <property type="entry name" value="HTH-type_TetR-like_transc_reg"/>
</dbReference>